<dbReference type="InterPro" id="IPR050396">
    <property type="entry name" value="Glycosyltr_51/Transpeptidase"/>
</dbReference>
<dbReference type="SUPFAM" id="SSF53955">
    <property type="entry name" value="Lysozyme-like"/>
    <property type="match status" value="1"/>
</dbReference>
<comment type="catalytic activity">
    <reaction evidence="8">
        <text>[GlcNAc-(1-&gt;4)-Mur2Ac(oyl-L-Ala-gamma-D-Glu-L-Lys-D-Ala-D-Ala)](n)-di-trans,octa-cis-undecaprenyl diphosphate + beta-D-GlcNAc-(1-&gt;4)-Mur2Ac(oyl-L-Ala-gamma-D-Glu-L-Lys-D-Ala-D-Ala)-di-trans,octa-cis-undecaprenyl diphosphate = [GlcNAc-(1-&gt;4)-Mur2Ac(oyl-L-Ala-gamma-D-Glu-L-Lys-D-Ala-D-Ala)](n+1)-di-trans,octa-cis-undecaprenyl diphosphate + di-trans,octa-cis-undecaprenyl diphosphate + H(+)</text>
        <dbReference type="Rhea" id="RHEA:23708"/>
        <dbReference type="Rhea" id="RHEA-COMP:9602"/>
        <dbReference type="Rhea" id="RHEA-COMP:9603"/>
        <dbReference type="ChEBI" id="CHEBI:15378"/>
        <dbReference type="ChEBI" id="CHEBI:58405"/>
        <dbReference type="ChEBI" id="CHEBI:60033"/>
        <dbReference type="ChEBI" id="CHEBI:78435"/>
        <dbReference type="EC" id="2.4.99.28"/>
    </reaction>
</comment>
<dbReference type="Gene3D" id="1.10.3810.10">
    <property type="entry name" value="Biosynthetic peptidoglycan transglycosylase-like"/>
    <property type="match status" value="1"/>
</dbReference>
<dbReference type="InterPro" id="IPR012338">
    <property type="entry name" value="Beta-lactam/transpept-like"/>
</dbReference>
<evidence type="ECO:0000256" key="2">
    <source>
        <dbReference type="ARBA" id="ARBA00022670"/>
    </source>
</evidence>
<keyword evidence="10" id="KW-1133">Transmembrane helix</keyword>
<feature type="compositionally biased region" description="Basic residues" evidence="9">
    <location>
        <begin position="1"/>
        <end position="17"/>
    </location>
</feature>
<dbReference type="Pfam" id="PF00905">
    <property type="entry name" value="Transpeptidase"/>
    <property type="match status" value="1"/>
</dbReference>
<evidence type="ECO:0000259" key="11">
    <source>
        <dbReference type="Pfam" id="PF00905"/>
    </source>
</evidence>
<evidence type="ECO:0000256" key="4">
    <source>
        <dbReference type="ARBA" id="ARBA00022679"/>
    </source>
</evidence>
<dbReference type="SUPFAM" id="SSF56601">
    <property type="entry name" value="beta-lactamase/transpeptidase-like"/>
    <property type="match status" value="1"/>
</dbReference>
<keyword evidence="10" id="KW-0472">Membrane</keyword>
<evidence type="ECO:0008006" key="15">
    <source>
        <dbReference type="Google" id="ProtNLM"/>
    </source>
</evidence>
<comment type="catalytic activity">
    <reaction evidence="7">
        <text>Preferential cleavage: (Ac)2-L-Lys-D-Ala-|-D-Ala. Also transpeptidation of peptidyl-alanyl moieties that are N-acyl substituents of D-alanine.</text>
        <dbReference type="EC" id="3.4.16.4"/>
    </reaction>
</comment>
<evidence type="ECO:0000256" key="5">
    <source>
        <dbReference type="ARBA" id="ARBA00022801"/>
    </source>
</evidence>
<proteinExistence type="predicted"/>
<evidence type="ECO:0000256" key="7">
    <source>
        <dbReference type="ARBA" id="ARBA00034000"/>
    </source>
</evidence>
<evidence type="ECO:0000256" key="8">
    <source>
        <dbReference type="ARBA" id="ARBA00049902"/>
    </source>
</evidence>
<protein>
    <recommendedName>
        <fullName evidence="15">Penicillin-insensitive transglycosylase</fullName>
    </recommendedName>
</protein>
<keyword evidence="1" id="KW-0121">Carboxypeptidase</keyword>
<dbReference type="InterPro" id="IPR001460">
    <property type="entry name" value="PCN-bd_Tpept"/>
</dbReference>
<keyword evidence="10" id="KW-0812">Transmembrane</keyword>
<keyword evidence="4" id="KW-0808">Transferase</keyword>
<feature type="compositionally biased region" description="Basic residues" evidence="9">
    <location>
        <begin position="738"/>
        <end position="750"/>
    </location>
</feature>
<feature type="transmembrane region" description="Helical" evidence="10">
    <location>
        <begin position="34"/>
        <end position="57"/>
    </location>
</feature>
<evidence type="ECO:0000313" key="14">
    <source>
        <dbReference type="Proteomes" id="UP001500301"/>
    </source>
</evidence>
<feature type="region of interest" description="Disordered" evidence="9">
    <location>
        <begin position="1"/>
        <end position="21"/>
    </location>
</feature>
<feature type="region of interest" description="Disordered" evidence="9">
    <location>
        <begin position="661"/>
        <end position="750"/>
    </location>
</feature>
<evidence type="ECO:0000256" key="6">
    <source>
        <dbReference type="ARBA" id="ARBA00023268"/>
    </source>
</evidence>
<feature type="domain" description="Penicillin-binding protein transpeptidase" evidence="11">
    <location>
        <begin position="357"/>
        <end position="617"/>
    </location>
</feature>
<gene>
    <name evidence="13" type="ORF">GCM10022263_39860</name>
</gene>
<keyword evidence="6" id="KW-0511">Multifunctional enzyme</keyword>
<dbReference type="EMBL" id="BAABBB010000026">
    <property type="protein sequence ID" value="GAA3548949.1"/>
    <property type="molecule type" value="Genomic_DNA"/>
</dbReference>
<keyword evidence="14" id="KW-1185">Reference proteome</keyword>
<feature type="compositionally biased region" description="Low complexity" evidence="9">
    <location>
        <begin position="714"/>
        <end position="729"/>
    </location>
</feature>
<dbReference type="InterPro" id="IPR023346">
    <property type="entry name" value="Lysozyme-like_dom_sf"/>
</dbReference>
<evidence type="ECO:0000259" key="12">
    <source>
        <dbReference type="Pfam" id="PF00912"/>
    </source>
</evidence>
<dbReference type="Gene3D" id="3.40.710.10">
    <property type="entry name" value="DD-peptidase/beta-lactamase superfamily"/>
    <property type="match status" value="1"/>
</dbReference>
<dbReference type="RefSeq" id="WP_257441424.1">
    <property type="nucleotide sequence ID" value="NZ_BAABBB010000026.1"/>
</dbReference>
<feature type="domain" description="Glycosyl transferase family 51" evidence="12">
    <location>
        <begin position="85"/>
        <end position="258"/>
    </location>
</feature>
<keyword evidence="2" id="KW-0645">Protease</keyword>
<feature type="compositionally biased region" description="Pro residues" evidence="9">
    <location>
        <begin position="693"/>
        <end position="713"/>
    </location>
</feature>
<evidence type="ECO:0000256" key="9">
    <source>
        <dbReference type="SAM" id="MobiDB-lite"/>
    </source>
</evidence>
<evidence type="ECO:0000256" key="1">
    <source>
        <dbReference type="ARBA" id="ARBA00022645"/>
    </source>
</evidence>
<organism evidence="13 14">
    <name type="scientific">Nocardioides daeguensis</name>
    <dbReference type="NCBI Taxonomy" id="908359"/>
    <lineage>
        <taxon>Bacteria</taxon>
        <taxon>Bacillati</taxon>
        <taxon>Actinomycetota</taxon>
        <taxon>Actinomycetes</taxon>
        <taxon>Propionibacteriales</taxon>
        <taxon>Nocardioidaceae</taxon>
        <taxon>Nocardioides</taxon>
    </lineage>
</organism>
<dbReference type="InterPro" id="IPR001264">
    <property type="entry name" value="Glyco_trans_51"/>
</dbReference>
<comment type="caution">
    <text evidence="13">The sequence shown here is derived from an EMBL/GenBank/DDBJ whole genome shotgun (WGS) entry which is preliminary data.</text>
</comment>
<dbReference type="Proteomes" id="UP001500301">
    <property type="component" value="Unassembled WGS sequence"/>
</dbReference>
<dbReference type="InterPro" id="IPR036950">
    <property type="entry name" value="PBP_transglycosylase"/>
</dbReference>
<evidence type="ECO:0000313" key="13">
    <source>
        <dbReference type="EMBL" id="GAA3548949.1"/>
    </source>
</evidence>
<keyword evidence="3" id="KW-0328">Glycosyltransferase</keyword>
<dbReference type="Pfam" id="PF00912">
    <property type="entry name" value="Transgly"/>
    <property type="match status" value="1"/>
</dbReference>
<name>A0ABP6WAT4_9ACTN</name>
<evidence type="ECO:0000256" key="10">
    <source>
        <dbReference type="SAM" id="Phobius"/>
    </source>
</evidence>
<dbReference type="PANTHER" id="PTHR32282">
    <property type="entry name" value="BINDING PROTEIN TRANSPEPTIDASE, PUTATIVE-RELATED"/>
    <property type="match status" value="1"/>
</dbReference>
<dbReference type="PANTHER" id="PTHR32282:SF34">
    <property type="entry name" value="PENICILLIN-BINDING PROTEIN 1A"/>
    <property type="match status" value="1"/>
</dbReference>
<evidence type="ECO:0000256" key="3">
    <source>
        <dbReference type="ARBA" id="ARBA00022676"/>
    </source>
</evidence>
<accession>A0ABP6WAT4</accession>
<reference evidence="14" key="1">
    <citation type="journal article" date="2019" name="Int. J. Syst. Evol. Microbiol.">
        <title>The Global Catalogue of Microorganisms (GCM) 10K type strain sequencing project: providing services to taxonomists for standard genome sequencing and annotation.</title>
        <authorList>
            <consortium name="The Broad Institute Genomics Platform"/>
            <consortium name="The Broad Institute Genome Sequencing Center for Infectious Disease"/>
            <person name="Wu L."/>
            <person name="Ma J."/>
        </authorList>
    </citation>
    <scope>NUCLEOTIDE SEQUENCE [LARGE SCALE GENOMIC DNA]</scope>
    <source>
        <strain evidence="14">JCM 17460</strain>
    </source>
</reference>
<keyword evidence="5" id="KW-0378">Hydrolase</keyword>
<sequence length="750" mass="80031">MVQGKRKTGAPTKRSKARSKDRAPLTWKQWLKRITVWGLIASVVMALLGAAGFFVAYRSIDIPDPNAEFLTETTKVLYADGKGQLGQFAVQKRDSIDYDEMPQYVKDAVVAAENQTFWTDNGLDPKGILRAAFSNAQGNATQGASTITQQYVKILYLTQERTWKRKLKEAILSLKVKNQLSKQDVLEGYLNTIYFGRGAYGIQAAAQAYFAKDAADLDLAESAALAAILNNPNGLDPADGDDVVQRLLGRYQYVLDSMVKMGTAPAGEVSQVREALPKFPKVKQSEQYGGQRGHALTMVRQELLRMGFSEQEINGGGLQVTTTFTKKAMAAAADGVAEARPEGFGPKQLHVAVASVQPGTGAVRGFYAGQDYLLSQINWAVSGGQAGSTFKPFALASGIESGFELKDTFDGNSPYELPGGGRPIENQGDHSYGRVNLIKATEDSINTAYIDMTLAMPDGPNQIIATANAMGIPPAEPASPAYGIPTSSPGLQPNTGVALGSQTVSPINMANGYATIANRGVAADAYIIEKVVDRDGVVRFTHENATHEALSEGIADDVGYALQQVVRSGSGTAALGLDRPAGGKTGTATNGNGEVSSAWFVGYTPQLATAVMYVRGKGNEQLKDWLPSYFGGAYPAETWTAVMTRALDGTDVEELPPAAYVKGEAPSDGHEYVPPPPPPPKKPKKPKETKTPEAPPTELPPPPPPTTELPPLPTDTVPTTPTTPTAPGTPFTPPGQKPRVRQGRRRPATR</sequence>